<keyword evidence="5" id="KW-0255">Endonuclease</keyword>
<dbReference type="PANTHER" id="PTHR30408:SF12">
    <property type="entry name" value="TYPE I RESTRICTION ENZYME MJAVIII SPECIFICITY SUBUNIT"/>
    <property type="match status" value="1"/>
</dbReference>
<dbReference type="AlphaFoldDB" id="A0A9X3D7L5"/>
<evidence type="ECO:0000256" key="2">
    <source>
        <dbReference type="ARBA" id="ARBA00022747"/>
    </source>
</evidence>
<organism evidence="5 6">
    <name type="scientific">Gordonia aquimaris</name>
    <dbReference type="NCBI Taxonomy" id="2984863"/>
    <lineage>
        <taxon>Bacteria</taxon>
        <taxon>Bacillati</taxon>
        <taxon>Actinomycetota</taxon>
        <taxon>Actinomycetes</taxon>
        <taxon>Mycobacteriales</taxon>
        <taxon>Gordoniaceae</taxon>
        <taxon>Gordonia</taxon>
    </lineage>
</organism>
<dbReference type="GO" id="GO:0003677">
    <property type="term" value="F:DNA binding"/>
    <property type="evidence" value="ECO:0007669"/>
    <property type="project" value="UniProtKB-KW"/>
</dbReference>
<dbReference type="CDD" id="cd16961">
    <property type="entry name" value="RMtype1_S_TRD-CR_like"/>
    <property type="match status" value="1"/>
</dbReference>
<dbReference type="Proteomes" id="UP001143347">
    <property type="component" value="Unassembled WGS sequence"/>
</dbReference>
<comment type="caution">
    <text evidence="5">The sequence shown here is derived from an EMBL/GenBank/DDBJ whole genome shotgun (WGS) entry which is preliminary data.</text>
</comment>
<protein>
    <submittedName>
        <fullName evidence="5">Restriction endonuclease subunit S</fullName>
        <ecNumber evidence="5">3.1.21.-</ecNumber>
    </submittedName>
</protein>
<dbReference type="GO" id="GO:0016787">
    <property type="term" value="F:hydrolase activity"/>
    <property type="evidence" value="ECO:0007669"/>
    <property type="project" value="UniProtKB-KW"/>
</dbReference>
<keyword evidence="5" id="KW-0378">Hydrolase</keyword>
<dbReference type="SUPFAM" id="SSF116734">
    <property type="entry name" value="DNA methylase specificity domain"/>
    <property type="match status" value="2"/>
</dbReference>
<feature type="domain" description="Type I restriction modification DNA specificity" evidence="4">
    <location>
        <begin position="59"/>
        <end position="171"/>
    </location>
</feature>
<evidence type="ECO:0000313" key="6">
    <source>
        <dbReference type="Proteomes" id="UP001143347"/>
    </source>
</evidence>
<name>A0A9X3D7L5_9ACTN</name>
<dbReference type="InterPro" id="IPR044946">
    <property type="entry name" value="Restrct_endonuc_typeI_TRD_sf"/>
</dbReference>
<reference evidence="5" key="1">
    <citation type="submission" date="2022-10" db="EMBL/GenBank/DDBJ databases">
        <title>WGS of marine actinomycetes from Thailand.</title>
        <authorList>
            <person name="Thawai C."/>
        </authorList>
    </citation>
    <scope>NUCLEOTIDE SEQUENCE</scope>
    <source>
        <strain evidence="5">SW21</strain>
    </source>
</reference>
<dbReference type="EMBL" id="JAPKFM010000024">
    <property type="protein sequence ID" value="MCX2966212.1"/>
    <property type="molecule type" value="Genomic_DNA"/>
</dbReference>
<accession>A0A9X3D7L5</accession>
<dbReference type="Gene3D" id="3.90.220.20">
    <property type="entry name" value="DNA methylase specificity domains"/>
    <property type="match status" value="2"/>
</dbReference>
<evidence type="ECO:0000256" key="3">
    <source>
        <dbReference type="ARBA" id="ARBA00023125"/>
    </source>
</evidence>
<proteinExistence type="inferred from homology"/>
<dbReference type="RefSeq" id="WP_266063121.1">
    <property type="nucleotide sequence ID" value="NZ_JAPKFM010000024.1"/>
</dbReference>
<dbReference type="InterPro" id="IPR000055">
    <property type="entry name" value="Restrct_endonuc_typeI_TRD"/>
</dbReference>
<evidence type="ECO:0000259" key="4">
    <source>
        <dbReference type="Pfam" id="PF01420"/>
    </source>
</evidence>
<keyword evidence="2" id="KW-0680">Restriction system</keyword>
<dbReference type="PANTHER" id="PTHR30408">
    <property type="entry name" value="TYPE-1 RESTRICTION ENZYME ECOKI SPECIFICITY PROTEIN"/>
    <property type="match status" value="1"/>
</dbReference>
<dbReference type="EC" id="3.1.21.-" evidence="5"/>
<keyword evidence="6" id="KW-1185">Reference proteome</keyword>
<dbReference type="GO" id="GO:0004519">
    <property type="term" value="F:endonuclease activity"/>
    <property type="evidence" value="ECO:0007669"/>
    <property type="project" value="UniProtKB-KW"/>
</dbReference>
<sequence>MTLNLDKSAWQRIAFGDVIENVTTRVEDPSKAGVDKYVGLEHLDPGVMTVQRWDTPDKVEAQKLRFQPGDVIFGRRRAYQKKVALAEFEGICSAHALVLRARPACIDPTFLPVFLSSDYFLDRAIAISVGSLSPTVNWRDLKIQEFNFPPLDEQKRIADLLWAIERHRHATREEDVELASLATDTFESAAAGNELTQLATWVERIDAGRSPRAAAEPAADGELGVLKVSAVGRDVFVPEENKRLLNAADFRTGDIVHAGDVLVTRANAVVDNVARPCMVDRDFPNLMLSDKTLRLVPTQGYPGRVLLAALRSPAYRAYVREVVNGTEAKNISQAKILAGPVPVLQTTEVERVAKTLASLDATSTYLRSEIDTLVALKRSILAEVFGGN</sequence>
<keyword evidence="5" id="KW-0540">Nuclease</keyword>
<dbReference type="InterPro" id="IPR052021">
    <property type="entry name" value="Type-I_RS_S_subunit"/>
</dbReference>
<evidence type="ECO:0000313" key="5">
    <source>
        <dbReference type="EMBL" id="MCX2966212.1"/>
    </source>
</evidence>
<comment type="similarity">
    <text evidence="1">Belongs to the type-I restriction system S methylase family.</text>
</comment>
<dbReference type="GO" id="GO:0009307">
    <property type="term" value="P:DNA restriction-modification system"/>
    <property type="evidence" value="ECO:0007669"/>
    <property type="project" value="UniProtKB-KW"/>
</dbReference>
<evidence type="ECO:0000256" key="1">
    <source>
        <dbReference type="ARBA" id="ARBA00010923"/>
    </source>
</evidence>
<keyword evidence="3" id="KW-0238">DNA-binding</keyword>
<dbReference type="Pfam" id="PF01420">
    <property type="entry name" value="Methylase_S"/>
    <property type="match status" value="1"/>
</dbReference>
<gene>
    <name evidence="5" type="ORF">OSB52_19190</name>
</gene>